<evidence type="ECO:0000313" key="1">
    <source>
        <dbReference type="EMBL" id="KAJ9169970.1"/>
    </source>
</evidence>
<gene>
    <name evidence="1" type="ORF">P3X46_018109</name>
</gene>
<organism evidence="1 2">
    <name type="scientific">Hevea brasiliensis</name>
    <name type="common">Para rubber tree</name>
    <name type="synonym">Siphonia brasiliensis</name>
    <dbReference type="NCBI Taxonomy" id="3981"/>
    <lineage>
        <taxon>Eukaryota</taxon>
        <taxon>Viridiplantae</taxon>
        <taxon>Streptophyta</taxon>
        <taxon>Embryophyta</taxon>
        <taxon>Tracheophyta</taxon>
        <taxon>Spermatophyta</taxon>
        <taxon>Magnoliopsida</taxon>
        <taxon>eudicotyledons</taxon>
        <taxon>Gunneridae</taxon>
        <taxon>Pentapetalae</taxon>
        <taxon>rosids</taxon>
        <taxon>fabids</taxon>
        <taxon>Malpighiales</taxon>
        <taxon>Euphorbiaceae</taxon>
        <taxon>Crotonoideae</taxon>
        <taxon>Micrandreae</taxon>
        <taxon>Hevea</taxon>
    </lineage>
</organism>
<reference evidence="1 2" key="1">
    <citation type="journal article" date="2023" name="Plant Biotechnol. J.">
        <title>Chromosome-level wild Hevea brasiliensis genome provides new tools for genomic-assisted breeding and valuable loci to elevate rubber yield.</title>
        <authorList>
            <person name="Cheng H."/>
            <person name="Song X."/>
            <person name="Hu Y."/>
            <person name="Wu T."/>
            <person name="Yang Q."/>
            <person name="An Z."/>
            <person name="Feng S."/>
            <person name="Deng Z."/>
            <person name="Wu W."/>
            <person name="Zeng X."/>
            <person name="Tu M."/>
            <person name="Wang X."/>
            <person name="Huang H."/>
        </authorList>
    </citation>
    <scope>NUCLEOTIDE SEQUENCE [LARGE SCALE GENOMIC DNA]</scope>
    <source>
        <strain evidence="1">MT/VB/25A 57/8</strain>
    </source>
</reference>
<sequence length="94" mass="10878">MFVMFCLLEQHPLNLPMLMIHTMTTALRYSSAYLPYGRLITRLFRALRVDPSTRAAMTIPKDYGYYAMDTLPHMGLSVDAANYEHARRDRSTFA</sequence>
<protein>
    <submittedName>
        <fullName evidence="1">Uncharacterized protein</fullName>
    </submittedName>
</protein>
<keyword evidence="2" id="KW-1185">Reference proteome</keyword>
<comment type="caution">
    <text evidence="1">The sequence shown here is derived from an EMBL/GenBank/DDBJ whole genome shotgun (WGS) entry which is preliminary data.</text>
</comment>
<proteinExistence type="predicted"/>
<evidence type="ECO:0000313" key="2">
    <source>
        <dbReference type="Proteomes" id="UP001174677"/>
    </source>
</evidence>
<dbReference type="EMBL" id="JARPOI010000010">
    <property type="protein sequence ID" value="KAJ9169970.1"/>
    <property type="molecule type" value="Genomic_DNA"/>
</dbReference>
<accession>A0ABQ9LRX4</accession>
<dbReference type="Proteomes" id="UP001174677">
    <property type="component" value="Chromosome 10"/>
</dbReference>
<name>A0ABQ9LRX4_HEVBR</name>